<gene>
    <name evidence="1" type="ORF">DUNSADRAFT_1266</name>
</gene>
<organism evidence="1 2">
    <name type="scientific">Dunaliella salina</name>
    <name type="common">Green alga</name>
    <name type="synonym">Protococcus salinus</name>
    <dbReference type="NCBI Taxonomy" id="3046"/>
    <lineage>
        <taxon>Eukaryota</taxon>
        <taxon>Viridiplantae</taxon>
        <taxon>Chlorophyta</taxon>
        <taxon>core chlorophytes</taxon>
        <taxon>Chlorophyceae</taxon>
        <taxon>CS clade</taxon>
        <taxon>Chlamydomonadales</taxon>
        <taxon>Dunaliellaceae</taxon>
        <taxon>Dunaliella</taxon>
    </lineage>
</organism>
<evidence type="ECO:0000313" key="2">
    <source>
        <dbReference type="Proteomes" id="UP000815325"/>
    </source>
</evidence>
<keyword evidence="2" id="KW-1185">Reference proteome</keyword>
<evidence type="ECO:0000313" key="1">
    <source>
        <dbReference type="EMBL" id="KAF5839232.1"/>
    </source>
</evidence>
<protein>
    <submittedName>
        <fullName evidence="1">Uncharacterized protein</fullName>
    </submittedName>
</protein>
<accession>A0ABQ7GXE2</accession>
<reference evidence="1" key="1">
    <citation type="submission" date="2017-08" db="EMBL/GenBank/DDBJ databases">
        <authorList>
            <person name="Polle J.E."/>
            <person name="Barry K."/>
            <person name="Cushman J."/>
            <person name="Schmutz J."/>
            <person name="Tran D."/>
            <person name="Hathwaick L.T."/>
            <person name="Yim W.C."/>
            <person name="Jenkins J."/>
            <person name="Mckie-Krisberg Z.M."/>
            <person name="Prochnik S."/>
            <person name="Lindquist E."/>
            <person name="Dockter R.B."/>
            <person name="Adam C."/>
            <person name="Molina H."/>
            <person name="Bunkerborg J."/>
            <person name="Jin E."/>
            <person name="Buchheim M."/>
            <person name="Magnuson J."/>
        </authorList>
    </citation>
    <scope>NUCLEOTIDE SEQUENCE</scope>
    <source>
        <strain evidence="1">CCAP 19/18</strain>
    </source>
</reference>
<proteinExistence type="predicted"/>
<dbReference type="Proteomes" id="UP000815325">
    <property type="component" value="Unassembled WGS sequence"/>
</dbReference>
<dbReference type="EMBL" id="MU069550">
    <property type="protein sequence ID" value="KAF5839232.1"/>
    <property type="molecule type" value="Genomic_DNA"/>
</dbReference>
<name>A0ABQ7GXE2_DUNSA</name>
<comment type="caution">
    <text evidence="1">The sequence shown here is derived from an EMBL/GenBank/DDBJ whole genome shotgun (WGS) entry which is preliminary data.</text>
</comment>
<sequence length="78" mass="8744">MPPARQQQVRNQQLALVDDPHAHLPTLSLGSLLSHYLAKQPPQEKQRLAMLHVSCPGSCIHEVISTLHTQVRQKLLPI</sequence>